<dbReference type="GO" id="GO:0140359">
    <property type="term" value="F:ABC-type transporter activity"/>
    <property type="evidence" value="ECO:0007669"/>
    <property type="project" value="InterPro"/>
</dbReference>
<feature type="domain" description="ABC-2 type transporter transmembrane" evidence="8">
    <location>
        <begin position="369"/>
        <end position="464"/>
    </location>
</feature>
<dbReference type="GO" id="GO:0016020">
    <property type="term" value="C:membrane"/>
    <property type="evidence" value="ECO:0007669"/>
    <property type="project" value="UniProtKB-SubCell"/>
</dbReference>
<evidence type="ECO:0000256" key="7">
    <source>
        <dbReference type="SAM" id="Phobius"/>
    </source>
</evidence>
<dbReference type="OrthoDB" id="184675at2759"/>
<protein>
    <submittedName>
        <fullName evidence="9">ABC transporter G family member 4</fullName>
    </submittedName>
</protein>
<dbReference type="AlphaFoldDB" id="A0A1Q9EG90"/>
<feature type="repeat" description="ANK" evidence="6">
    <location>
        <begin position="134"/>
        <end position="166"/>
    </location>
</feature>
<evidence type="ECO:0000313" key="10">
    <source>
        <dbReference type="Proteomes" id="UP000186817"/>
    </source>
</evidence>
<organism evidence="9 10">
    <name type="scientific">Symbiodinium microadriaticum</name>
    <name type="common">Dinoflagellate</name>
    <name type="synonym">Zooxanthella microadriatica</name>
    <dbReference type="NCBI Taxonomy" id="2951"/>
    <lineage>
        <taxon>Eukaryota</taxon>
        <taxon>Sar</taxon>
        <taxon>Alveolata</taxon>
        <taxon>Dinophyceae</taxon>
        <taxon>Suessiales</taxon>
        <taxon>Symbiodiniaceae</taxon>
        <taxon>Symbiodinium</taxon>
    </lineage>
</organism>
<feature type="repeat" description="ANK" evidence="6">
    <location>
        <begin position="167"/>
        <end position="199"/>
    </location>
</feature>
<evidence type="ECO:0000256" key="2">
    <source>
        <dbReference type="ARBA" id="ARBA00022448"/>
    </source>
</evidence>
<sequence>MLRVWKASGEEVASIPMEEARTVRLLKQLCGVSRFRQRLLFESQNLEDDFSFTVPVDLQLLVLPFCSTRIEEVEEFVDLVAHGQVEEVEEVLQRPQDPNLKPGTYFQRPIWFAAVSDKVDVLRLLLEAGAEVGPRDRPLLAAAEVGRVEVVRVLLEAGARHEAEDPDDNEALCAASEHGHLEVVRLLLGAGFDKHIPNRSGKTPSELAAKRVWHQALKSLLFASRAVPMTMKIVAAAAGAMAFQAQNVIQKLRDLAAKEGCNVLCTIHQPSSEVFHLFNKVMLLHAGRLFFFGMVHNLSRELAGVGHACPAEYNLADHVMFLLQKESDTSLELMHSKFAWKVAEEDDELVTREKSRIIAQGRTAGFCLQLWSLTKREAQGVWRNVPGLVASVVMPAVLNLLFALIFFQVGDVNAADYTEMAHFGGLFQVAIGGIFGIAQPLLLRFPMDRGIFLREYATQTYGPLHRSVAIGGIFGIAQPLLLRFPMDRGIFLREYATQTYGAGFSGAVPYFLSKTLVELPQSLLNATICWTSAYWLMGLHGNFLFFVLIFWLRLLRC</sequence>
<keyword evidence="2" id="KW-0813">Transport</keyword>
<keyword evidence="4 7" id="KW-1133">Transmembrane helix</keyword>
<feature type="domain" description="ABC-2 type transporter transmembrane" evidence="8">
    <location>
        <begin position="473"/>
        <end position="552"/>
    </location>
</feature>
<comment type="caution">
    <text evidence="9">The sequence shown here is derived from an EMBL/GenBank/DDBJ whole genome shotgun (WGS) entry which is preliminary data.</text>
</comment>
<feature type="transmembrane region" description="Helical" evidence="7">
    <location>
        <begin position="464"/>
        <end position="482"/>
    </location>
</feature>
<reference evidence="9 10" key="1">
    <citation type="submission" date="2016-02" db="EMBL/GenBank/DDBJ databases">
        <title>Genome analysis of coral dinoflagellate symbionts highlights evolutionary adaptations to a symbiotic lifestyle.</title>
        <authorList>
            <person name="Aranda M."/>
            <person name="Li Y."/>
            <person name="Liew Y.J."/>
            <person name="Baumgarten S."/>
            <person name="Simakov O."/>
            <person name="Wilson M."/>
            <person name="Piel J."/>
            <person name="Ashoor H."/>
            <person name="Bougouffa S."/>
            <person name="Bajic V.B."/>
            <person name="Ryu T."/>
            <person name="Ravasi T."/>
            <person name="Bayer T."/>
            <person name="Micklem G."/>
            <person name="Kim H."/>
            <person name="Bhak J."/>
            <person name="Lajeunesse T.C."/>
            <person name="Voolstra C.R."/>
        </authorList>
    </citation>
    <scope>NUCLEOTIDE SEQUENCE [LARGE SCALE GENOMIC DNA]</scope>
    <source>
        <strain evidence="9 10">CCMP2467</strain>
    </source>
</reference>
<keyword evidence="5 7" id="KW-0472">Membrane</keyword>
<evidence type="ECO:0000313" key="9">
    <source>
        <dbReference type="EMBL" id="OLQ06445.1"/>
    </source>
</evidence>
<evidence type="ECO:0000256" key="3">
    <source>
        <dbReference type="ARBA" id="ARBA00022692"/>
    </source>
</evidence>
<keyword evidence="6" id="KW-0040">ANK repeat</keyword>
<evidence type="ECO:0000256" key="1">
    <source>
        <dbReference type="ARBA" id="ARBA00004141"/>
    </source>
</evidence>
<dbReference type="PANTHER" id="PTHR48041">
    <property type="entry name" value="ABC TRANSPORTER G FAMILY MEMBER 28"/>
    <property type="match status" value="1"/>
</dbReference>
<dbReference type="PROSITE" id="PS50088">
    <property type="entry name" value="ANK_REPEAT"/>
    <property type="match status" value="3"/>
</dbReference>
<dbReference type="PROSITE" id="PS50297">
    <property type="entry name" value="ANK_REP_REGION"/>
    <property type="match status" value="1"/>
</dbReference>
<evidence type="ECO:0000256" key="5">
    <source>
        <dbReference type="ARBA" id="ARBA00023136"/>
    </source>
</evidence>
<dbReference type="InterPro" id="IPR036770">
    <property type="entry name" value="Ankyrin_rpt-contain_sf"/>
</dbReference>
<dbReference type="Pfam" id="PF12796">
    <property type="entry name" value="Ank_2"/>
    <property type="match status" value="1"/>
</dbReference>
<feature type="transmembrane region" description="Helical" evidence="7">
    <location>
        <begin position="533"/>
        <end position="552"/>
    </location>
</feature>
<dbReference type="InterPro" id="IPR002110">
    <property type="entry name" value="Ankyrin_rpt"/>
</dbReference>
<feature type="transmembrane region" description="Helical" evidence="7">
    <location>
        <begin position="385"/>
        <end position="409"/>
    </location>
</feature>
<dbReference type="PANTHER" id="PTHR48041:SF139">
    <property type="entry name" value="PROTEIN SCARLET"/>
    <property type="match status" value="1"/>
</dbReference>
<dbReference type="InterPro" id="IPR013525">
    <property type="entry name" value="ABC2_TM"/>
</dbReference>
<dbReference type="Proteomes" id="UP000186817">
    <property type="component" value="Unassembled WGS sequence"/>
</dbReference>
<dbReference type="EMBL" id="LSRX01000160">
    <property type="protein sequence ID" value="OLQ06445.1"/>
    <property type="molecule type" value="Genomic_DNA"/>
</dbReference>
<feature type="transmembrane region" description="Helical" evidence="7">
    <location>
        <begin position="421"/>
        <end position="443"/>
    </location>
</feature>
<feature type="repeat" description="ANK" evidence="6">
    <location>
        <begin position="105"/>
        <end position="137"/>
    </location>
</feature>
<dbReference type="SUPFAM" id="SSF48403">
    <property type="entry name" value="Ankyrin repeat"/>
    <property type="match status" value="1"/>
</dbReference>
<evidence type="ECO:0000256" key="4">
    <source>
        <dbReference type="ARBA" id="ARBA00022989"/>
    </source>
</evidence>
<dbReference type="InterPro" id="IPR050352">
    <property type="entry name" value="ABCG_transporters"/>
</dbReference>
<evidence type="ECO:0000259" key="8">
    <source>
        <dbReference type="Pfam" id="PF01061"/>
    </source>
</evidence>
<dbReference type="Pfam" id="PF01061">
    <property type="entry name" value="ABC2_membrane"/>
    <property type="match status" value="2"/>
</dbReference>
<dbReference type="Gene3D" id="1.25.40.20">
    <property type="entry name" value="Ankyrin repeat-containing domain"/>
    <property type="match status" value="1"/>
</dbReference>
<dbReference type="SMART" id="SM00248">
    <property type="entry name" value="ANK"/>
    <property type="match status" value="3"/>
</dbReference>
<proteinExistence type="predicted"/>
<keyword evidence="3 7" id="KW-0812">Transmembrane</keyword>
<comment type="subcellular location">
    <subcellularLocation>
        <location evidence="1">Membrane</location>
        <topology evidence="1">Multi-pass membrane protein</topology>
    </subcellularLocation>
</comment>
<gene>
    <name evidence="9" type="primary">abcG4</name>
    <name evidence="9" type="ORF">AK812_SmicGene10280</name>
</gene>
<accession>A0A1Q9EG90</accession>
<evidence type="ECO:0000256" key="6">
    <source>
        <dbReference type="PROSITE-ProRule" id="PRU00023"/>
    </source>
</evidence>
<keyword evidence="10" id="KW-1185">Reference proteome</keyword>
<name>A0A1Q9EG90_SYMMI</name>